<protein>
    <recommendedName>
        <fullName evidence="4">Flp pilus assembly protein TadB</fullName>
    </recommendedName>
</protein>
<keyword evidence="1" id="KW-0812">Transmembrane</keyword>
<keyword evidence="1" id="KW-0472">Membrane</keyword>
<feature type="transmembrane region" description="Helical" evidence="1">
    <location>
        <begin position="99"/>
        <end position="116"/>
    </location>
</feature>
<dbReference type="RefSeq" id="WP_262432342.1">
    <property type="nucleotide sequence ID" value="NZ_JACRTE010000011.1"/>
</dbReference>
<reference evidence="2" key="1">
    <citation type="submission" date="2020-08" db="EMBL/GenBank/DDBJ databases">
        <title>Genome public.</title>
        <authorList>
            <person name="Liu C."/>
            <person name="Sun Q."/>
        </authorList>
    </citation>
    <scope>NUCLEOTIDE SEQUENCE</scope>
    <source>
        <strain evidence="2">NSJ-50</strain>
    </source>
</reference>
<evidence type="ECO:0000313" key="2">
    <source>
        <dbReference type="EMBL" id="MBC8596968.1"/>
    </source>
</evidence>
<evidence type="ECO:0008006" key="4">
    <source>
        <dbReference type="Google" id="ProtNLM"/>
    </source>
</evidence>
<keyword evidence="3" id="KW-1185">Reference proteome</keyword>
<feature type="transmembrane region" description="Helical" evidence="1">
    <location>
        <begin position="74"/>
        <end position="93"/>
    </location>
</feature>
<feature type="transmembrane region" description="Helical" evidence="1">
    <location>
        <begin position="6"/>
        <end position="24"/>
    </location>
</feature>
<organism evidence="2 3">
    <name type="scientific">Qingrenia yutianensis</name>
    <dbReference type="NCBI Taxonomy" id="2763676"/>
    <lineage>
        <taxon>Bacteria</taxon>
        <taxon>Bacillati</taxon>
        <taxon>Bacillota</taxon>
        <taxon>Clostridia</taxon>
        <taxon>Eubacteriales</taxon>
        <taxon>Oscillospiraceae</taxon>
        <taxon>Qingrenia</taxon>
    </lineage>
</organism>
<sequence>MLTLRLFAFIAMVVGALRLAGIRLPDLFKAVVYRPKSIKEQIDEATNKKKKNFIRREIEEITDILKMTGREDKIPVVFIICGVFAIAGAVLAALFDNAYMIPPLAIGMMFIPVWYIKLTASHYKKDVSEELETALSIITTAYIRNEDIVTAVEENISYLNAPIKDVFTDFLVQLKLIDSDTDKAILSLKEKIDNDVFHEWCDALLLCQQDRGLKTTLSPIVAKLSDIRVVNSELELLLAEPRKEFIIMAILVAANIPIMYFLNKDWYNVLMHTAVGKMVLALDISAIFISSAFVVKLTRPIEFRR</sequence>
<dbReference type="PANTHER" id="PTHR35007">
    <property type="entry name" value="INTEGRAL MEMBRANE PROTEIN-RELATED"/>
    <property type="match status" value="1"/>
</dbReference>
<keyword evidence="1" id="KW-1133">Transmembrane helix</keyword>
<dbReference type="PANTHER" id="PTHR35007:SF2">
    <property type="entry name" value="PILUS ASSEMBLE PROTEIN"/>
    <property type="match status" value="1"/>
</dbReference>
<gene>
    <name evidence="2" type="ORF">H8706_08815</name>
</gene>
<proteinExistence type="predicted"/>
<dbReference type="Proteomes" id="UP000647416">
    <property type="component" value="Unassembled WGS sequence"/>
</dbReference>
<evidence type="ECO:0000256" key="1">
    <source>
        <dbReference type="SAM" id="Phobius"/>
    </source>
</evidence>
<dbReference type="EMBL" id="JACRTE010000011">
    <property type="protein sequence ID" value="MBC8596968.1"/>
    <property type="molecule type" value="Genomic_DNA"/>
</dbReference>
<feature type="transmembrane region" description="Helical" evidence="1">
    <location>
        <begin position="274"/>
        <end position="295"/>
    </location>
</feature>
<evidence type="ECO:0000313" key="3">
    <source>
        <dbReference type="Proteomes" id="UP000647416"/>
    </source>
</evidence>
<accession>A0A926IUL6</accession>
<comment type="caution">
    <text evidence="2">The sequence shown here is derived from an EMBL/GenBank/DDBJ whole genome shotgun (WGS) entry which is preliminary data.</text>
</comment>
<name>A0A926IUL6_9FIRM</name>
<feature type="transmembrane region" description="Helical" evidence="1">
    <location>
        <begin position="245"/>
        <end position="262"/>
    </location>
</feature>
<dbReference type="AlphaFoldDB" id="A0A926IUL6"/>